<dbReference type="InterPro" id="IPR051200">
    <property type="entry name" value="Host-pathogen_enzymatic-act"/>
</dbReference>
<protein>
    <recommendedName>
        <fullName evidence="4">Gluconolactonase</fullName>
    </recommendedName>
</protein>
<dbReference type="PANTHER" id="PTHR47197">
    <property type="entry name" value="PROTEIN NIRF"/>
    <property type="match status" value="1"/>
</dbReference>
<organism evidence="2 3">
    <name type="scientific">Novosphingobium pentaromativorans US6-1</name>
    <dbReference type="NCBI Taxonomy" id="1088721"/>
    <lineage>
        <taxon>Bacteria</taxon>
        <taxon>Pseudomonadati</taxon>
        <taxon>Pseudomonadota</taxon>
        <taxon>Alphaproteobacteria</taxon>
        <taxon>Sphingomonadales</taxon>
        <taxon>Sphingomonadaceae</taxon>
        <taxon>Novosphingobium</taxon>
    </lineage>
</organism>
<dbReference type="InterPro" id="IPR015943">
    <property type="entry name" value="WD40/YVTN_repeat-like_dom_sf"/>
</dbReference>
<accession>G6EDI6</accession>
<dbReference type="STRING" id="1088721.JI59_08040"/>
<evidence type="ECO:0008006" key="4">
    <source>
        <dbReference type="Google" id="ProtNLM"/>
    </source>
</evidence>
<sequence>MRIHPLTASYAGLALLMATAAAASTTPAVTGHIAGPDGGWDYASVDPAHDRLYVARSTSVTVIDLPKGKALPSIGAIAHSHAVVPLPGTSTLMVTSGHDDSVRFLDTRSGRELGRTAVGKDPDGAFYSASLKLAVVMNAKAGTVSEIDPKAMKVVRTITLKPGLEYPQQGPGSSLFANNEDENELETADLATGKPGKSIALTGCEAPSGLAYDARSGMLISACDNGKAAVVDARSRKLVKLLDIGQGPDAVILDAARRKAYIPCGRDGTLSIIALDGARAPRVTGAVKTEPGARTGALDPRTGKLYLPTAKWGAAPAGQRPKPVPGTFHVLVVSLS</sequence>
<dbReference type="Proteomes" id="UP000004030">
    <property type="component" value="Unassembled WGS sequence"/>
</dbReference>
<dbReference type="EMBL" id="AGFM01000036">
    <property type="protein sequence ID" value="EHJ60614.1"/>
    <property type="molecule type" value="Genomic_DNA"/>
</dbReference>
<dbReference type="AlphaFoldDB" id="G6EDI6"/>
<dbReference type="InterPro" id="IPR011048">
    <property type="entry name" value="Haem_d1_sf"/>
</dbReference>
<comment type="caution">
    <text evidence="2">The sequence shown here is derived from an EMBL/GenBank/DDBJ whole genome shotgun (WGS) entry which is preliminary data.</text>
</comment>
<dbReference type="Gene3D" id="2.130.10.10">
    <property type="entry name" value="YVTN repeat-like/Quinoprotein amine dehydrogenase"/>
    <property type="match status" value="2"/>
</dbReference>
<evidence type="ECO:0000256" key="1">
    <source>
        <dbReference type="SAM" id="SignalP"/>
    </source>
</evidence>
<reference evidence="2 3" key="1">
    <citation type="journal article" date="2012" name="J. Bacteriol.">
        <title>Genome sequence of benzo(a)pyrene-degrading bacterium Novosphingobium pentaromativorans US6-1.</title>
        <authorList>
            <person name="Luo Y.R."/>
            <person name="Kang S.G."/>
            <person name="Kim S.J."/>
            <person name="Kim M.R."/>
            <person name="Li N."/>
            <person name="Lee J.H."/>
            <person name="Kwon K.K."/>
        </authorList>
    </citation>
    <scope>NUCLEOTIDE SEQUENCE [LARGE SCALE GENOMIC DNA]</scope>
    <source>
        <strain evidence="2 3">US6-1</strain>
    </source>
</reference>
<dbReference type="PATRIC" id="fig|1088721.3.peg.2380"/>
<dbReference type="KEGG" id="npn:JI59_08040"/>
<gene>
    <name evidence="2" type="ORF">NSU_2407</name>
</gene>
<dbReference type="SUPFAM" id="SSF51004">
    <property type="entry name" value="C-terminal (heme d1) domain of cytochrome cd1-nitrite reductase"/>
    <property type="match status" value="1"/>
</dbReference>
<proteinExistence type="predicted"/>
<dbReference type="RefSeq" id="WP_007013322.1">
    <property type="nucleotide sequence ID" value="NZ_AGFM01000036.1"/>
</dbReference>
<dbReference type="eggNOG" id="COG3391">
    <property type="taxonomic scope" value="Bacteria"/>
</dbReference>
<keyword evidence="3" id="KW-1185">Reference proteome</keyword>
<keyword evidence="1" id="KW-0732">Signal</keyword>
<name>G6EDI6_9SPHN</name>
<feature type="signal peptide" evidence="1">
    <location>
        <begin position="1"/>
        <end position="23"/>
    </location>
</feature>
<evidence type="ECO:0000313" key="2">
    <source>
        <dbReference type="EMBL" id="EHJ60614.1"/>
    </source>
</evidence>
<feature type="chain" id="PRO_5003488308" description="Gluconolactonase" evidence="1">
    <location>
        <begin position="24"/>
        <end position="336"/>
    </location>
</feature>
<evidence type="ECO:0000313" key="3">
    <source>
        <dbReference type="Proteomes" id="UP000004030"/>
    </source>
</evidence>
<dbReference type="PANTHER" id="PTHR47197:SF3">
    <property type="entry name" value="DIHYDRO-HEME D1 DEHYDROGENASE"/>
    <property type="match status" value="1"/>
</dbReference>